<dbReference type="AlphaFoldDB" id="A0A848H5P4"/>
<accession>A0A848H5P4</accession>
<gene>
    <name evidence="3" type="ORF">HHL11_13865</name>
</gene>
<dbReference type="RefSeq" id="WP_169418940.1">
    <property type="nucleotide sequence ID" value="NZ_JABBFX010000001.1"/>
</dbReference>
<dbReference type="SUPFAM" id="SSF51430">
    <property type="entry name" value="NAD(P)-linked oxidoreductase"/>
    <property type="match status" value="1"/>
</dbReference>
<dbReference type="PRINTS" id="PR00069">
    <property type="entry name" value="ALDKETRDTASE"/>
</dbReference>
<dbReference type="PANTHER" id="PTHR43364">
    <property type="entry name" value="NADH-SPECIFIC METHYLGLYOXAL REDUCTASE-RELATED"/>
    <property type="match status" value="1"/>
</dbReference>
<protein>
    <submittedName>
        <fullName evidence="3">Aldo/keto reductase</fullName>
    </submittedName>
</protein>
<feature type="domain" description="NADP-dependent oxidoreductase" evidence="2">
    <location>
        <begin position="16"/>
        <end position="320"/>
    </location>
</feature>
<dbReference type="InterPro" id="IPR036812">
    <property type="entry name" value="NAD(P)_OxRdtase_dom_sf"/>
</dbReference>
<keyword evidence="1" id="KW-0560">Oxidoreductase</keyword>
<organism evidence="3 4">
    <name type="scientific">Ramlibacter agri</name>
    <dbReference type="NCBI Taxonomy" id="2728837"/>
    <lineage>
        <taxon>Bacteria</taxon>
        <taxon>Pseudomonadati</taxon>
        <taxon>Pseudomonadota</taxon>
        <taxon>Betaproteobacteria</taxon>
        <taxon>Burkholderiales</taxon>
        <taxon>Comamonadaceae</taxon>
        <taxon>Ramlibacter</taxon>
    </lineage>
</organism>
<dbReference type="Pfam" id="PF00248">
    <property type="entry name" value="Aldo_ket_red"/>
    <property type="match status" value="1"/>
</dbReference>
<evidence type="ECO:0000259" key="2">
    <source>
        <dbReference type="Pfam" id="PF00248"/>
    </source>
</evidence>
<dbReference type="PANTHER" id="PTHR43364:SF4">
    <property type="entry name" value="NAD(P)-LINKED OXIDOREDUCTASE SUPERFAMILY PROTEIN"/>
    <property type="match status" value="1"/>
</dbReference>
<dbReference type="Proteomes" id="UP000541185">
    <property type="component" value="Unassembled WGS sequence"/>
</dbReference>
<dbReference type="Gene3D" id="3.20.20.100">
    <property type="entry name" value="NADP-dependent oxidoreductase domain"/>
    <property type="match status" value="1"/>
</dbReference>
<reference evidence="3 4" key="1">
    <citation type="submission" date="2020-04" db="EMBL/GenBank/DDBJ databases">
        <title>Ramlibacter sp. G-1-2-2 isolated from soil.</title>
        <authorList>
            <person name="Dahal R.H."/>
        </authorList>
    </citation>
    <scope>NUCLEOTIDE SEQUENCE [LARGE SCALE GENOMIC DNA]</scope>
    <source>
        <strain evidence="3 4">G-1-2-2</strain>
    </source>
</reference>
<evidence type="ECO:0000313" key="3">
    <source>
        <dbReference type="EMBL" id="NML44839.1"/>
    </source>
</evidence>
<proteinExistence type="predicted"/>
<evidence type="ECO:0000313" key="4">
    <source>
        <dbReference type="Proteomes" id="UP000541185"/>
    </source>
</evidence>
<sequence>MSKLTRLGNTGLQVSRLCLGTMTFGTQADEKESFAIMDAACEGGVNFFDTADVYPLGVDHALKGETERIVGKWLQGKREQVVLATKCAGVMGPLPWQGGTSRKHILHAIDASLKRLGTDYVDLYQLHRDDESTPLDETLEALDTVVKSGRARYVGVSNWSAWRVARMLGRAEALRVTRPATVQPRYNLLFRQFERDLFPMCQAENLATLCYNPLAGGLLTGKHRDLAAPGADNRFTVGNAAAMYKDRYWHEREFEVVQQFVALAKDAGIPPVQLAVAWVLAQPGITCAIIGASRAAQLPDSLAAPGVKLDAALLARLDEMTREFRFGDAVR</sequence>
<dbReference type="InterPro" id="IPR020471">
    <property type="entry name" value="AKR"/>
</dbReference>
<name>A0A848H5P4_9BURK</name>
<evidence type="ECO:0000256" key="1">
    <source>
        <dbReference type="ARBA" id="ARBA00023002"/>
    </source>
</evidence>
<dbReference type="FunFam" id="3.20.20.100:FF:000004">
    <property type="entry name" value="Oxidoreductase, aldo/keto reductase"/>
    <property type="match status" value="1"/>
</dbReference>
<comment type="caution">
    <text evidence="3">The sequence shown here is derived from an EMBL/GenBank/DDBJ whole genome shotgun (WGS) entry which is preliminary data.</text>
</comment>
<dbReference type="InterPro" id="IPR023210">
    <property type="entry name" value="NADP_OxRdtase_dom"/>
</dbReference>
<dbReference type="GO" id="GO:0005829">
    <property type="term" value="C:cytosol"/>
    <property type="evidence" value="ECO:0007669"/>
    <property type="project" value="UniProtKB-ARBA"/>
</dbReference>
<dbReference type="GO" id="GO:0016491">
    <property type="term" value="F:oxidoreductase activity"/>
    <property type="evidence" value="ECO:0007669"/>
    <property type="project" value="UniProtKB-KW"/>
</dbReference>
<dbReference type="InterPro" id="IPR050523">
    <property type="entry name" value="AKR_Detox_Biosynth"/>
</dbReference>
<keyword evidence="4" id="KW-1185">Reference proteome</keyword>
<dbReference type="EMBL" id="JABBFX010000001">
    <property type="protein sequence ID" value="NML44839.1"/>
    <property type="molecule type" value="Genomic_DNA"/>
</dbReference>